<evidence type="ECO:0000313" key="6">
    <source>
        <dbReference type="EMBL" id="TDF99710.1"/>
    </source>
</evidence>
<dbReference type="Gene3D" id="3.90.79.10">
    <property type="entry name" value="Nucleoside Triphosphate Pyrophosphohydrolase"/>
    <property type="match status" value="1"/>
</dbReference>
<dbReference type="PANTHER" id="PTHR43222:SF2">
    <property type="entry name" value="NUDIX HYDROLASE 23, CHLOROPLASTIC"/>
    <property type="match status" value="1"/>
</dbReference>
<dbReference type="InterPro" id="IPR000086">
    <property type="entry name" value="NUDIX_hydrolase_dom"/>
</dbReference>
<proteinExistence type="inferred from homology"/>
<comment type="caution">
    <text evidence="6">The sequence shown here is derived from an EMBL/GenBank/DDBJ whole genome shotgun (WGS) entry which is preliminary data.</text>
</comment>
<evidence type="ECO:0000259" key="5">
    <source>
        <dbReference type="PROSITE" id="PS51462"/>
    </source>
</evidence>
<gene>
    <name evidence="6" type="ORF">E1757_07750</name>
</gene>
<evidence type="ECO:0000256" key="3">
    <source>
        <dbReference type="ARBA" id="ARBA00022842"/>
    </source>
</evidence>
<accession>A0A4R5KXH9</accession>
<dbReference type="PRINTS" id="PR00502">
    <property type="entry name" value="NUDIXFAMILY"/>
</dbReference>
<dbReference type="EMBL" id="SMRT01000002">
    <property type="protein sequence ID" value="TDF99710.1"/>
    <property type="molecule type" value="Genomic_DNA"/>
</dbReference>
<dbReference type="SUPFAM" id="SSF55811">
    <property type="entry name" value="Nudix"/>
    <property type="match status" value="1"/>
</dbReference>
<comment type="cofactor">
    <cofactor evidence="1">
        <name>Mg(2+)</name>
        <dbReference type="ChEBI" id="CHEBI:18420"/>
    </cofactor>
</comment>
<dbReference type="Pfam" id="PF14803">
    <property type="entry name" value="Zn_ribbon_Nudix"/>
    <property type="match status" value="1"/>
</dbReference>
<keyword evidence="2 4" id="KW-0378">Hydrolase</keyword>
<dbReference type="GO" id="GO:0016787">
    <property type="term" value="F:hydrolase activity"/>
    <property type="evidence" value="ECO:0007669"/>
    <property type="project" value="UniProtKB-KW"/>
</dbReference>
<keyword evidence="3" id="KW-0460">Magnesium</keyword>
<evidence type="ECO:0000256" key="4">
    <source>
        <dbReference type="RuleBase" id="RU003476"/>
    </source>
</evidence>
<evidence type="ECO:0000256" key="1">
    <source>
        <dbReference type="ARBA" id="ARBA00001946"/>
    </source>
</evidence>
<dbReference type="InterPro" id="IPR020476">
    <property type="entry name" value="Nudix_hydrolase"/>
</dbReference>
<sequence>MSVNFCSSCGHPMETRSMDGVERRACTNCSFVHWGNYSVGVGALVVKDNKVLLVRRAQEPGKGNWTNPGGYIEQTEPIEETIAREVLEEAGVQATVKGIVAVRDQPRAIHNVYIAFEMQYESGEPQPDGYEVDAAGFFTLEEMQSMQVAGFTKWLVDIALNGQSDGLLADREPVVPSPGNGLFRIP</sequence>
<dbReference type="InterPro" id="IPR020084">
    <property type="entry name" value="NUDIX_hydrolase_CS"/>
</dbReference>
<dbReference type="PROSITE" id="PS00893">
    <property type="entry name" value="NUDIX_BOX"/>
    <property type="match status" value="1"/>
</dbReference>
<name>A0A4R5KXH9_9BACL</name>
<dbReference type="Gene3D" id="2.20.70.10">
    <property type="match status" value="1"/>
</dbReference>
<feature type="domain" description="Nudix hydrolase" evidence="5">
    <location>
        <begin position="36"/>
        <end position="161"/>
    </location>
</feature>
<dbReference type="InterPro" id="IPR029401">
    <property type="entry name" value="Nudix_N"/>
</dbReference>
<dbReference type="AlphaFoldDB" id="A0A4R5KXH9"/>
<dbReference type="RefSeq" id="WP_133226354.1">
    <property type="nucleotide sequence ID" value="NZ_SMRT01000002.1"/>
</dbReference>
<keyword evidence="7" id="KW-1185">Reference proteome</keyword>
<dbReference type="Proteomes" id="UP000295636">
    <property type="component" value="Unassembled WGS sequence"/>
</dbReference>
<evidence type="ECO:0000256" key="2">
    <source>
        <dbReference type="ARBA" id="ARBA00022801"/>
    </source>
</evidence>
<dbReference type="Pfam" id="PF00293">
    <property type="entry name" value="NUDIX"/>
    <property type="match status" value="1"/>
</dbReference>
<evidence type="ECO:0000313" key="7">
    <source>
        <dbReference type="Proteomes" id="UP000295636"/>
    </source>
</evidence>
<organism evidence="6 7">
    <name type="scientific">Paenibacillus piri</name>
    <dbReference type="NCBI Taxonomy" id="2547395"/>
    <lineage>
        <taxon>Bacteria</taxon>
        <taxon>Bacillati</taxon>
        <taxon>Bacillota</taxon>
        <taxon>Bacilli</taxon>
        <taxon>Bacillales</taxon>
        <taxon>Paenibacillaceae</taxon>
        <taxon>Paenibacillus</taxon>
    </lineage>
</organism>
<dbReference type="PROSITE" id="PS51462">
    <property type="entry name" value="NUDIX"/>
    <property type="match status" value="1"/>
</dbReference>
<dbReference type="OrthoDB" id="9800077at2"/>
<protein>
    <submittedName>
        <fullName evidence="6">NUDIX domain-containing protein</fullName>
    </submittedName>
</protein>
<reference evidence="6 7" key="1">
    <citation type="submission" date="2019-03" db="EMBL/GenBank/DDBJ databases">
        <title>This is whole genome sequence of Paenibacillus sp MS74 strain.</title>
        <authorList>
            <person name="Trinh H.N."/>
        </authorList>
    </citation>
    <scope>NUCLEOTIDE SEQUENCE [LARGE SCALE GENOMIC DNA]</scope>
    <source>
        <strain evidence="6 7">MS74</strain>
    </source>
</reference>
<dbReference type="InterPro" id="IPR015797">
    <property type="entry name" value="NUDIX_hydrolase-like_dom_sf"/>
</dbReference>
<dbReference type="PANTHER" id="PTHR43222">
    <property type="entry name" value="NUDIX HYDROLASE 23"/>
    <property type="match status" value="1"/>
</dbReference>
<comment type="similarity">
    <text evidence="4">Belongs to the Nudix hydrolase family.</text>
</comment>